<accession>A0AAW0DKS4</accession>
<dbReference type="AlphaFoldDB" id="A0AAW0DKS4"/>
<feature type="region of interest" description="Disordered" evidence="1">
    <location>
        <begin position="120"/>
        <end position="141"/>
    </location>
</feature>
<evidence type="ECO:0000313" key="2">
    <source>
        <dbReference type="EMBL" id="KAK7051924.1"/>
    </source>
</evidence>
<sequence>MLQTAAEHVEQTISTRKMVEVEEKSVTYVTSGHYPGIPELASLSVKSRPGMKQKLVGDILRSQSLSNSDHALGLENEGQNKIFELKNVELRINASMRKICKVLCANPNKRRLSAHSETSGFFGMSAPEGPEQPGPISSESAVCHRSPSFVKRLSMPGVEAIVEGRSK</sequence>
<gene>
    <name evidence="2" type="ORF">R3P38DRAFT_2762386</name>
</gene>
<organism evidence="2 3">
    <name type="scientific">Favolaschia claudopus</name>
    <dbReference type="NCBI Taxonomy" id="2862362"/>
    <lineage>
        <taxon>Eukaryota</taxon>
        <taxon>Fungi</taxon>
        <taxon>Dikarya</taxon>
        <taxon>Basidiomycota</taxon>
        <taxon>Agaricomycotina</taxon>
        <taxon>Agaricomycetes</taxon>
        <taxon>Agaricomycetidae</taxon>
        <taxon>Agaricales</taxon>
        <taxon>Marasmiineae</taxon>
        <taxon>Mycenaceae</taxon>
        <taxon>Favolaschia</taxon>
    </lineage>
</organism>
<dbReference type="EMBL" id="JAWWNJ010000007">
    <property type="protein sequence ID" value="KAK7051924.1"/>
    <property type="molecule type" value="Genomic_DNA"/>
</dbReference>
<reference evidence="2 3" key="1">
    <citation type="journal article" date="2024" name="J Genomics">
        <title>Draft genome sequencing and assembly of Favolaschia claudopus CIRM-BRFM 2984 isolated from oak limbs.</title>
        <authorList>
            <person name="Navarro D."/>
            <person name="Drula E."/>
            <person name="Chaduli D."/>
            <person name="Cazenave R."/>
            <person name="Ahrendt S."/>
            <person name="Wang J."/>
            <person name="Lipzen A."/>
            <person name="Daum C."/>
            <person name="Barry K."/>
            <person name="Grigoriev I.V."/>
            <person name="Favel A."/>
            <person name="Rosso M.N."/>
            <person name="Martin F."/>
        </authorList>
    </citation>
    <scope>NUCLEOTIDE SEQUENCE [LARGE SCALE GENOMIC DNA]</scope>
    <source>
        <strain evidence="2 3">CIRM-BRFM 2984</strain>
    </source>
</reference>
<comment type="caution">
    <text evidence="2">The sequence shown here is derived from an EMBL/GenBank/DDBJ whole genome shotgun (WGS) entry which is preliminary data.</text>
</comment>
<evidence type="ECO:0000313" key="3">
    <source>
        <dbReference type="Proteomes" id="UP001362999"/>
    </source>
</evidence>
<keyword evidence="3" id="KW-1185">Reference proteome</keyword>
<dbReference type="Proteomes" id="UP001362999">
    <property type="component" value="Unassembled WGS sequence"/>
</dbReference>
<name>A0AAW0DKS4_9AGAR</name>
<evidence type="ECO:0000256" key="1">
    <source>
        <dbReference type="SAM" id="MobiDB-lite"/>
    </source>
</evidence>
<proteinExistence type="predicted"/>
<protein>
    <submittedName>
        <fullName evidence="2">Uncharacterized protein</fullName>
    </submittedName>
</protein>